<protein>
    <submittedName>
        <fullName evidence="1">Uncharacterized protein</fullName>
    </submittedName>
</protein>
<dbReference type="EMBL" id="CP006694">
    <property type="protein sequence ID" value="EKT86850.1"/>
    <property type="molecule type" value="Genomic_DNA"/>
</dbReference>
<dbReference type="PATRIC" id="fig|758847.3.peg.2182"/>
<evidence type="ECO:0000313" key="1">
    <source>
        <dbReference type="EMBL" id="EKT86850.1"/>
    </source>
</evidence>
<dbReference type="KEGG" id="lst:LSS_10393"/>
<evidence type="ECO:0000313" key="2">
    <source>
        <dbReference type="Proteomes" id="UP000035800"/>
    </source>
</evidence>
<dbReference type="Proteomes" id="UP000035800">
    <property type="component" value="Chromosome I"/>
</dbReference>
<gene>
    <name evidence="1" type="ORF">LSS_10393</name>
</gene>
<name>K8YB55_9LEPT</name>
<organism evidence="1 2">
    <name type="scientific">Leptospira santarosai serovar Shermani str. LT 821</name>
    <dbReference type="NCBI Taxonomy" id="758847"/>
    <lineage>
        <taxon>Bacteria</taxon>
        <taxon>Pseudomonadati</taxon>
        <taxon>Spirochaetota</taxon>
        <taxon>Spirochaetia</taxon>
        <taxon>Leptospirales</taxon>
        <taxon>Leptospiraceae</taxon>
        <taxon>Leptospira</taxon>
    </lineage>
</organism>
<accession>K8YB55</accession>
<proteinExistence type="predicted"/>
<reference evidence="1 2" key="1">
    <citation type="journal article" date="2012" name="Gene">
        <title>Sequence of Leptospira santarosai serovar Shermani genome and prediction of virulence-associated genes.</title>
        <authorList>
            <person name="Chou L.F."/>
            <person name="Chen Y.T."/>
            <person name="Lu C.W."/>
            <person name="Ko Y.C."/>
            <person name="Tang C.Y."/>
            <person name="Pan M.J."/>
            <person name="Tian Y.C."/>
            <person name="Chiu C.H."/>
            <person name="Hung C.C."/>
            <person name="Yang C.W."/>
        </authorList>
    </citation>
    <scope>NUCLEOTIDE SEQUENCE [LARGE SCALE GENOMIC DNA]</scope>
    <source>
        <strain evidence="1">LT 821</strain>
    </source>
</reference>
<dbReference type="STRING" id="758847.LSS_10393"/>
<reference evidence="1 2" key="2">
    <citation type="journal article" date="2014" name="Emerg. Microbes Infect.">
        <title>Potential impact on kidney infection: a whole-genome analysis of Leptospira santarosai serovar Shermani.</title>
        <authorList>
            <person name="Chou L.F."/>
            <person name="Chen T.W."/>
            <person name="Ko Y.C."/>
            <person name="Pan M.J."/>
            <person name="Tian Y.C."/>
            <person name="Chiu C.H."/>
            <person name="Tang P."/>
            <person name="Hung C.C."/>
            <person name="Yang C.W."/>
        </authorList>
    </citation>
    <scope>NUCLEOTIDE SEQUENCE</scope>
    <source>
        <strain evidence="1 2">LT 821</strain>
    </source>
</reference>
<dbReference type="AlphaFoldDB" id="K8YB55"/>
<sequence>MKRNSLSFYEGNPFPAILKKRSFSLLDFPCFLKGFFADPAEV</sequence>